<name>A0A2H0XF65_UNCKA</name>
<dbReference type="AlphaFoldDB" id="A0A2H0XF65"/>
<dbReference type="EMBL" id="PEYU01000002">
    <property type="protein sequence ID" value="PIS22758.1"/>
    <property type="molecule type" value="Genomic_DNA"/>
</dbReference>
<evidence type="ECO:0000259" key="1">
    <source>
        <dbReference type="Pfam" id="PF13399"/>
    </source>
</evidence>
<dbReference type="InterPro" id="IPR027381">
    <property type="entry name" value="LytR/CpsA/Psr_C"/>
</dbReference>
<evidence type="ECO:0000313" key="3">
    <source>
        <dbReference type="Proteomes" id="UP000231252"/>
    </source>
</evidence>
<protein>
    <recommendedName>
        <fullName evidence="1">LytR/CpsA/Psr regulator C-terminal domain-containing protein</fullName>
    </recommendedName>
</protein>
<accession>A0A2H0XF65</accession>
<gene>
    <name evidence="2" type="ORF">COT50_00045</name>
</gene>
<dbReference type="Pfam" id="PF13399">
    <property type="entry name" value="LytR_C"/>
    <property type="match status" value="1"/>
</dbReference>
<evidence type="ECO:0000313" key="2">
    <source>
        <dbReference type="EMBL" id="PIS22758.1"/>
    </source>
</evidence>
<feature type="domain" description="LytR/CpsA/Psr regulator C-terminal" evidence="1">
    <location>
        <begin position="240"/>
        <end position="329"/>
    </location>
</feature>
<organism evidence="2 3">
    <name type="scientific">candidate division WWE3 bacterium CG08_land_8_20_14_0_20_41_10</name>
    <dbReference type="NCBI Taxonomy" id="1975085"/>
    <lineage>
        <taxon>Bacteria</taxon>
        <taxon>Katanobacteria</taxon>
    </lineage>
</organism>
<proteinExistence type="predicted"/>
<dbReference type="Gene3D" id="3.30.70.2390">
    <property type="match status" value="1"/>
</dbReference>
<sequence>MRTGTAQKRKKRSLYVKRRNKKVKSVLLVGISLVLLAGFFGIKTLIAPAVSAFSSKSVNAFDKDIYSLLLVEKDQKDAIKALNLVIAQRNDTKLYSLTISPLTKIDLPGRLGEEEIGKTLEIGQSLNYGNTKTALLLESVTKLVSIKIDRYLISYGDSFNAVQKSLFDKDLGFLLPWQYKKLSQDIETDLLAREIYQLALFTRGLKSNNIEIVNMADFADLNLKISDITLSGEVAKESLGVVILNGTGVSNIAKGVSDAFQNMGMRVALVANAENNYQNSYLITDDATTATAKYLLDYFPELKIMDKRQASSTGEDTVERGDLTIILGFDIQERL</sequence>
<dbReference type="Proteomes" id="UP000231252">
    <property type="component" value="Unassembled WGS sequence"/>
</dbReference>
<comment type="caution">
    <text evidence="2">The sequence shown here is derived from an EMBL/GenBank/DDBJ whole genome shotgun (WGS) entry which is preliminary data.</text>
</comment>
<reference evidence="3" key="1">
    <citation type="submission" date="2017-09" db="EMBL/GenBank/DDBJ databases">
        <title>Depth-based differentiation of microbial function through sediment-hosted aquifers and enrichment of novel symbionts in the deep terrestrial subsurface.</title>
        <authorList>
            <person name="Probst A.J."/>
            <person name="Ladd B."/>
            <person name="Jarett J.K."/>
            <person name="Geller-Mcgrath D.E."/>
            <person name="Sieber C.M.K."/>
            <person name="Emerson J.B."/>
            <person name="Anantharaman K."/>
            <person name="Thomas B.C."/>
            <person name="Malmstrom R."/>
            <person name="Stieglmeier M."/>
            <person name="Klingl A."/>
            <person name="Woyke T."/>
            <person name="Ryan C.M."/>
            <person name="Banfield J.F."/>
        </authorList>
    </citation>
    <scope>NUCLEOTIDE SEQUENCE [LARGE SCALE GENOMIC DNA]</scope>
</reference>